<dbReference type="GeneID" id="103072757"/>
<evidence type="ECO:0000313" key="3">
    <source>
        <dbReference type="RefSeq" id="XP_007458434.1"/>
    </source>
</evidence>
<feature type="compositionally biased region" description="Gly residues" evidence="1">
    <location>
        <begin position="1"/>
        <end position="12"/>
    </location>
</feature>
<protein>
    <submittedName>
        <fullName evidence="3">Collagen alpha-1(III) chain-like</fullName>
    </submittedName>
</protein>
<reference evidence="3" key="1">
    <citation type="submission" date="2025-08" db="UniProtKB">
        <authorList>
            <consortium name="RefSeq"/>
        </authorList>
    </citation>
    <scope>IDENTIFICATION</scope>
</reference>
<evidence type="ECO:0000313" key="2">
    <source>
        <dbReference type="Proteomes" id="UP000265300"/>
    </source>
</evidence>
<feature type="compositionally biased region" description="Basic and acidic residues" evidence="1">
    <location>
        <begin position="125"/>
        <end position="137"/>
    </location>
</feature>
<evidence type="ECO:0000256" key="1">
    <source>
        <dbReference type="SAM" id="MobiDB-lite"/>
    </source>
</evidence>
<dbReference type="Proteomes" id="UP000265300">
    <property type="component" value="Unplaced"/>
</dbReference>
<name>A0A340XGQ4_LIPVE</name>
<dbReference type="AlphaFoldDB" id="A0A340XGQ4"/>
<accession>A0A340XGQ4</accession>
<keyword evidence="2" id="KW-1185">Reference proteome</keyword>
<dbReference type="InParanoid" id="A0A340XGQ4"/>
<organism evidence="2 3">
    <name type="scientific">Lipotes vexillifer</name>
    <name type="common">Yangtze river dolphin</name>
    <dbReference type="NCBI Taxonomy" id="118797"/>
    <lineage>
        <taxon>Eukaryota</taxon>
        <taxon>Metazoa</taxon>
        <taxon>Chordata</taxon>
        <taxon>Craniata</taxon>
        <taxon>Vertebrata</taxon>
        <taxon>Euteleostomi</taxon>
        <taxon>Mammalia</taxon>
        <taxon>Eutheria</taxon>
        <taxon>Laurasiatheria</taxon>
        <taxon>Artiodactyla</taxon>
        <taxon>Whippomorpha</taxon>
        <taxon>Cetacea</taxon>
        <taxon>Odontoceti</taxon>
        <taxon>Lipotidae</taxon>
        <taxon>Lipotes</taxon>
    </lineage>
</organism>
<dbReference type="RefSeq" id="XP_007458434.1">
    <property type="nucleotide sequence ID" value="XM_007458372.1"/>
</dbReference>
<feature type="region of interest" description="Disordered" evidence="1">
    <location>
        <begin position="1"/>
        <end position="267"/>
    </location>
</feature>
<gene>
    <name evidence="3" type="primary">LOC103072757</name>
</gene>
<feature type="non-terminal residue" evidence="3">
    <location>
        <position position="287"/>
    </location>
</feature>
<sequence length="287" mass="29150">MTGDSCGRGGAGWTLPTPAGPGEPGGRQELDGAPKFPWAKTLPPALPKQQGRLRANANTWDSKVGLPQQPRDAVLGPPLLTRRGAPRADWASAGGVQPECGGGASVGEVEGRAALPSGSGAAQRRQREETPSREFGLRGEPGSTLGVGAPGEHVSSPLAALPSGSGAAQRRQREETPSREFGLRGEPGSTLGVGAPEQAPGSPAAGRSVLKGGAGGGLGGHWRRRRGREASGRGDRQGGSAPHAESAGPPEQQSVRSPGEDFLEPSLSSNGTLIIAICLCFADVIIE</sequence>
<dbReference type="KEGG" id="lve:103072757"/>
<feature type="compositionally biased region" description="Basic and acidic residues" evidence="1">
    <location>
        <begin position="171"/>
        <end position="183"/>
    </location>
</feature>
<proteinExistence type="predicted"/>